<dbReference type="RefSeq" id="WP_119628617.1">
    <property type="nucleotide sequence ID" value="NZ_AP017928.1"/>
</dbReference>
<evidence type="ECO:0000256" key="4">
    <source>
        <dbReference type="ARBA" id="ARBA00023143"/>
    </source>
</evidence>
<sequence length="103" mass="11244">MSEIGINKVLTQMHMMRDLVNGTAVATGTPADFSAMLKDSIDKVNETQQQANKLAEAFESGATDASLSEVMISLQKASLSFQAMVQVRNKLVEAYKDVMNMPM</sequence>
<dbReference type="PRINTS" id="PR01006">
    <property type="entry name" value="FLGHOOKFLIE"/>
</dbReference>
<dbReference type="PANTHER" id="PTHR34653">
    <property type="match status" value="1"/>
</dbReference>
<dbReference type="Pfam" id="PF02049">
    <property type="entry name" value="FliE"/>
    <property type="match status" value="1"/>
</dbReference>
<keyword evidence="6" id="KW-0966">Cell projection</keyword>
<keyword evidence="7" id="KW-1185">Reference proteome</keyword>
<comment type="similarity">
    <text evidence="2 5">Belongs to the FliE family.</text>
</comment>
<evidence type="ECO:0000256" key="1">
    <source>
        <dbReference type="ARBA" id="ARBA00004117"/>
    </source>
</evidence>
<organism evidence="6 7">
    <name type="scientific">Methylocaldum marinum</name>
    <dbReference type="NCBI Taxonomy" id="1432792"/>
    <lineage>
        <taxon>Bacteria</taxon>
        <taxon>Pseudomonadati</taxon>
        <taxon>Pseudomonadota</taxon>
        <taxon>Gammaproteobacteria</taxon>
        <taxon>Methylococcales</taxon>
        <taxon>Methylococcaceae</taxon>
        <taxon>Methylocaldum</taxon>
    </lineage>
</organism>
<evidence type="ECO:0000256" key="3">
    <source>
        <dbReference type="ARBA" id="ARBA00018024"/>
    </source>
</evidence>
<dbReference type="Proteomes" id="UP000266313">
    <property type="component" value="Chromosome"/>
</dbReference>
<dbReference type="GO" id="GO:0005198">
    <property type="term" value="F:structural molecule activity"/>
    <property type="evidence" value="ECO:0007669"/>
    <property type="project" value="UniProtKB-UniRule"/>
</dbReference>
<dbReference type="HAMAP" id="MF_00724">
    <property type="entry name" value="FliE"/>
    <property type="match status" value="1"/>
</dbReference>
<comment type="subcellular location">
    <subcellularLocation>
        <location evidence="1 5">Bacterial flagellum basal body</location>
    </subcellularLocation>
</comment>
<dbReference type="GO" id="GO:0003774">
    <property type="term" value="F:cytoskeletal motor activity"/>
    <property type="evidence" value="ECO:0007669"/>
    <property type="project" value="InterPro"/>
</dbReference>
<dbReference type="OrthoDB" id="8909229at2"/>
<evidence type="ECO:0000256" key="5">
    <source>
        <dbReference type="HAMAP-Rule" id="MF_00724"/>
    </source>
</evidence>
<reference evidence="6 7" key="1">
    <citation type="submission" date="2016-12" db="EMBL/GenBank/DDBJ databases">
        <title>Genome sequencing of Methylocaldum marinum.</title>
        <authorList>
            <person name="Takeuchi M."/>
            <person name="Kamagata Y."/>
            <person name="Hiraoka S."/>
            <person name="Oshima K."/>
            <person name="Hattori M."/>
            <person name="Iwasaki W."/>
        </authorList>
    </citation>
    <scope>NUCLEOTIDE SEQUENCE [LARGE SCALE GENOMIC DNA]</scope>
    <source>
        <strain evidence="6 7">S8</strain>
    </source>
</reference>
<evidence type="ECO:0000313" key="6">
    <source>
        <dbReference type="EMBL" id="BBA32920.1"/>
    </source>
</evidence>
<name>A0A250KMH2_9GAMM</name>
<proteinExistence type="inferred from homology"/>
<dbReference type="PANTHER" id="PTHR34653:SF1">
    <property type="entry name" value="FLAGELLAR HOOK-BASAL BODY COMPLEX PROTEIN FLIE"/>
    <property type="match status" value="1"/>
</dbReference>
<keyword evidence="6" id="KW-0282">Flagellum</keyword>
<accession>A0A250KMH2</accession>
<dbReference type="GO" id="GO:0071973">
    <property type="term" value="P:bacterial-type flagellum-dependent cell motility"/>
    <property type="evidence" value="ECO:0007669"/>
    <property type="project" value="InterPro"/>
</dbReference>
<dbReference type="KEGG" id="mmai:sS8_0955"/>
<dbReference type="AlphaFoldDB" id="A0A250KMH2"/>
<dbReference type="NCBIfam" id="TIGR00205">
    <property type="entry name" value="fliE"/>
    <property type="match status" value="1"/>
</dbReference>
<dbReference type="EMBL" id="AP017928">
    <property type="protein sequence ID" value="BBA32920.1"/>
    <property type="molecule type" value="Genomic_DNA"/>
</dbReference>
<gene>
    <name evidence="5" type="primary">fliE</name>
    <name evidence="6" type="ORF">sS8_0955</name>
</gene>
<keyword evidence="6" id="KW-0969">Cilium</keyword>
<evidence type="ECO:0000313" key="7">
    <source>
        <dbReference type="Proteomes" id="UP000266313"/>
    </source>
</evidence>
<dbReference type="InterPro" id="IPR001624">
    <property type="entry name" value="FliE"/>
</dbReference>
<dbReference type="GO" id="GO:0009425">
    <property type="term" value="C:bacterial-type flagellum basal body"/>
    <property type="evidence" value="ECO:0007669"/>
    <property type="project" value="UniProtKB-SubCell"/>
</dbReference>
<evidence type="ECO:0000256" key="2">
    <source>
        <dbReference type="ARBA" id="ARBA00009272"/>
    </source>
</evidence>
<protein>
    <recommendedName>
        <fullName evidence="3 5">Flagellar hook-basal body complex protein FliE</fullName>
    </recommendedName>
</protein>
<keyword evidence="4 5" id="KW-0975">Bacterial flagellum</keyword>